<reference evidence="2 3" key="1">
    <citation type="submission" date="2022-09" db="EMBL/GenBank/DDBJ databases">
        <title>Whole genome sequencing analysis of tet(X)-positive Empedobacter falsenii YWS9-3.</title>
        <authorList>
            <person name="Chen C."/>
            <person name="Lv Y.-L."/>
        </authorList>
    </citation>
    <scope>NUCLEOTIDE SEQUENCE [LARGE SCALE GENOMIC DNA]</scope>
    <source>
        <strain evidence="2 3">YWS9-3_T</strain>
    </source>
</reference>
<dbReference type="RefSeq" id="WP_260544461.1">
    <property type="nucleotide sequence ID" value="NZ_CP106831.1"/>
</dbReference>
<dbReference type="EMBL" id="CP106831">
    <property type="protein sequence ID" value="WIH98468.1"/>
    <property type="molecule type" value="Genomic_DNA"/>
</dbReference>
<keyword evidence="3" id="KW-1185">Reference proteome</keyword>
<evidence type="ECO:0000313" key="3">
    <source>
        <dbReference type="Proteomes" id="UP001223501"/>
    </source>
</evidence>
<sequence>MKKILFASAFALIGTFAMANETKNSEVKEEYKSEKAEALEIICIPIELSCTEDCFNVDTGINYTPIQILMELAAQEAYVCGGG</sequence>
<protein>
    <submittedName>
        <fullName evidence="2">Uncharacterized protein</fullName>
    </submittedName>
</protein>
<evidence type="ECO:0000313" key="2">
    <source>
        <dbReference type="EMBL" id="WIH98468.1"/>
    </source>
</evidence>
<organism evidence="2 3">
    <name type="scientific">Empedobacter falsenii</name>
    <dbReference type="NCBI Taxonomy" id="343874"/>
    <lineage>
        <taxon>Bacteria</taxon>
        <taxon>Pseudomonadati</taxon>
        <taxon>Bacteroidota</taxon>
        <taxon>Flavobacteriia</taxon>
        <taxon>Flavobacteriales</taxon>
        <taxon>Weeksellaceae</taxon>
        <taxon>Empedobacter</taxon>
    </lineage>
</organism>
<dbReference type="Proteomes" id="UP001223501">
    <property type="component" value="Chromosome"/>
</dbReference>
<feature type="signal peptide" evidence="1">
    <location>
        <begin position="1"/>
        <end position="19"/>
    </location>
</feature>
<evidence type="ECO:0000256" key="1">
    <source>
        <dbReference type="SAM" id="SignalP"/>
    </source>
</evidence>
<accession>A0ABY8VDW7</accession>
<keyword evidence="1" id="KW-0732">Signal</keyword>
<gene>
    <name evidence="2" type="ORF">OBA43_05965</name>
</gene>
<feature type="chain" id="PRO_5047510029" evidence="1">
    <location>
        <begin position="20"/>
        <end position="83"/>
    </location>
</feature>
<name>A0ABY8VDW7_9FLAO</name>
<proteinExistence type="predicted"/>